<dbReference type="Gene3D" id="3.40.50.2300">
    <property type="match status" value="1"/>
</dbReference>
<dbReference type="AlphaFoldDB" id="A0A1S1Z1A9"/>
<dbReference type="InterPro" id="IPR011006">
    <property type="entry name" value="CheY-like_superfamily"/>
</dbReference>
<evidence type="ECO:0000313" key="4">
    <source>
        <dbReference type="Proteomes" id="UP000179797"/>
    </source>
</evidence>
<dbReference type="RefSeq" id="WP_044224022.1">
    <property type="nucleotide sequence ID" value="NZ_JRYR02000001.1"/>
</dbReference>
<dbReference type="PANTHER" id="PTHR44520:SF2">
    <property type="entry name" value="RESPONSE REGULATOR RCP1"/>
    <property type="match status" value="1"/>
</dbReference>
<sequence length="138" mass="16248">MKQLNHILLIDDSESINFYNQLIIEEANVTEKCTFLLSAEKGLEYLQEYDKEKYPLPNIIFLDINMPKMNGWEFIEEFDELDKSITGNIALFMLTTSTNEDDIDKSKSYKTVKDYLTKPLKVEELNRAIEIYYQSNLE</sequence>
<comment type="caution">
    <text evidence="3">The sequence shown here is derived from an EMBL/GenBank/DDBJ whole genome shotgun (WGS) entry which is preliminary data.</text>
</comment>
<accession>A0A1S1Z1A9</accession>
<name>A0A1S1Z1A9_FLAPC</name>
<dbReference type="InterPro" id="IPR001789">
    <property type="entry name" value="Sig_transdc_resp-reg_receiver"/>
</dbReference>
<organism evidence="3 4">
    <name type="scientific">Flammeovirga pacifica</name>
    <dbReference type="NCBI Taxonomy" id="915059"/>
    <lineage>
        <taxon>Bacteria</taxon>
        <taxon>Pseudomonadati</taxon>
        <taxon>Bacteroidota</taxon>
        <taxon>Cytophagia</taxon>
        <taxon>Cytophagales</taxon>
        <taxon>Flammeovirgaceae</taxon>
        <taxon>Flammeovirga</taxon>
    </lineage>
</organism>
<proteinExistence type="predicted"/>
<evidence type="ECO:0000256" key="1">
    <source>
        <dbReference type="PROSITE-ProRule" id="PRU00169"/>
    </source>
</evidence>
<dbReference type="PANTHER" id="PTHR44520">
    <property type="entry name" value="RESPONSE REGULATOR RCP1-RELATED"/>
    <property type="match status" value="1"/>
</dbReference>
<dbReference type="PROSITE" id="PS50110">
    <property type="entry name" value="RESPONSE_REGULATORY"/>
    <property type="match status" value="1"/>
</dbReference>
<dbReference type="STRING" id="915059.NH26_12220"/>
<dbReference type="Pfam" id="PF00072">
    <property type="entry name" value="Response_reg"/>
    <property type="match status" value="1"/>
</dbReference>
<dbReference type="GO" id="GO:0000160">
    <property type="term" value="P:phosphorelay signal transduction system"/>
    <property type="evidence" value="ECO:0007669"/>
    <property type="project" value="InterPro"/>
</dbReference>
<dbReference type="SUPFAM" id="SSF52172">
    <property type="entry name" value="CheY-like"/>
    <property type="match status" value="1"/>
</dbReference>
<reference evidence="3 4" key="1">
    <citation type="journal article" date="2012" name="Int. J. Syst. Evol. Microbiol.">
        <title>Flammeovirga pacifica sp. nov., isolated from deep-sea sediment.</title>
        <authorList>
            <person name="Xu H."/>
            <person name="Fu Y."/>
            <person name="Yang N."/>
            <person name="Ding Z."/>
            <person name="Lai Q."/>
            <person name="Zeng R."/>
        </authorList>
    </citation>
    <scope>NUCLEOTIDE SEQUENCE [LARGE SCALE GENOMIC DNA]</scope>
    <source>
        <strain evidence="4">DSM 24597 / LMG 26175 / WPAGA1</strain>
    </source>
</reference>
<keyword evidence="1" id="KW-0597">Phosphoprotein</keyword>
<dbReference type="OrthoDB" id="1524091at2"/>
<feature type="modified residue" description="4-aspartylphosphate" evidence="1">
    <location>
        <position position="63"/>
    </location>
</feature>
<evidence type="ECO:0000313" key="3">
    <source>
        <dbReference type="EMBL" id="OHX67056.1"/>
    </source>
</evidence>
<gene>
    <name evidence="3" type="ORF">NH26_12220</name>
</gene>
<dbReference type="Proteomes" id="UP000179797">
    <property type="component" value="Unassembled WGS sequence"/>
</dbReference>
<dbReference type="SMART" id="SM00448">
    <property type="entry name" value="REC"/>
    <property type="match status" value="1"/>
</dbReference>
<evidence type="ECO:0000259" key="2">
    <source>
        <dbReference type="PROSITE" id="PS50110"/>
    </source>
</evidence>
<feature type="domain" description="Response regulatory" evidence="2">
    <location>
        <begin position="6"/>
        <end position="133"/>
    </location>
</feature>
<keyword evidence="4" id="KW-1185">Reference proteome</keyword>
<dbReference type="InterPro" id="IPR052893">
    <property type="entry name" value="TCS_response_regulator"/>
</dbReference>
<dbReference type="EMBL" id="JRYR02000001">
    <property type="protein sequence ID" value="OHX67056.1"/>
    <property type="molecule type" value="Genomic_DNA"/>
</dbReference>
<protein>
    <recommendedName>
        <fullName evidence="2">Response regulatory domain-containing protein</fullName>
    </recommendedName>
</protein>